<dbReference type="InterPro" id="IPR028896">
    <property type="entry name" value="GcvT/YgfZ/DmdA"/>
</dbReference>
<dbReference type="SUPFAM" id="SSF51905">
    <property type="entry name" value="FAD/NAD(P)-binding domain"/>
    <property type="match status" value="1"/>
</dbReference>
<feature type="domain" description="GCVT N-terminal" evidence="4">
    <location>
        <begin position="427"/>
        <end position="698"/>
    </location>
</feature>
<name>A0A366WIQ1_9RHOB</name>
<accession>A0A366WIQ1</accession>
<feature type="domain" description="FAD dependent oxidoreductase central" evidence="6">
    <location>
        <begin position="370"/>
        <end position="423"/>
    </location>
</feature>
<evidence type="ECO:0000259" key="6">
    <source>
        <dbReference type="Pfam" id="PF16350"/>
    </source>
</evidence>
<evidence type="ECO:0000313" key="8">
    <source>
        <dbReference type="Proteomes" id="UP000252706"/>
    </source>
</evidence>
<dbReference type="InterPro" id="IPR006076">
    <property type="entry name" value="FAD-dep_OxRdtase"/>
</dbReference>
<keyword evidence="2" id="KW-0560">Oxidoreductase</keyword>
<evidence type="ECO:0000259" key="5">
    <source>
        <dbReference type="Pfam" id="PF08669"/>
    </source>
</evidence>
<dbReference type="Proteomes" id="UP000252706">
    <property type="component" value="Unassembled WGS sequence"/>
</dbReference>
<feature type="domain" description="FAD dependent oxidoreductase" evidence="3">
    <location>
        <begin position="6"/>
        <end position="367"/>
    </location>
</feature>
<sequence>MTTQARIIIIGGGIVGVSTLYHLAKAGETDALLLERRELTAGATWHAAGNVHTQSAYANLSALQAYSLRLYDGLAKEVGQEVGSHIVGGFFLAQTKERMEEFKHLAGKFRGLGLEYELVTPSEIKAKYPLMNVSDLIGGAWDPDEGYVDPYSVTMGLAAGARKYGGKIRRNCQIDSIKRLPSGHWRLTAGEEVFECEIIVNAAGFWADEIARMVGTRLPITNMEHQYLVTEAMPSVEALGYELPMIRDTDSQYYLRQEGQGLLLGPWEQDARRAWNKSDGRAPWTFGQELFEDDWDRLEDGLSAIFHRIPELEQTGIKRGVNGAISFAPDGRPMIGPMPGVPGFFVACGFLGGIAQGGGIGLAMSQWILEGESELDLHFIDVARFGDWTTREFARERTHEILPIRYELIYPGIERKSGRPLKTTPIYNDLKSHGAIMGQAYGWERPLWYAPGGEVDEPSFDRPNWWDHVGREAKAMAEACGLSEMSSYGKFRISGPDGMAFLDHIGSAKVPSKSGKVALSLMLNDRGGIVGDITIENSGDGTFYCVGATFGVALYQRWMEDHISDFDVRIENITDHYAAIGIAGPKSRALLNALSDGAFDDVPFMTSKEVEIGRVRCKAIRISFSGELGWELHCSMLNQKTLFDALMTEGEKHGLILMGARAMGMLRIEKGYRSWGHEVTTEVTPQAASLERFCSTKKDYIGRAVVDREREVSPTKRFVTLEIDAKAPPCWGTEPVLKGGTLLGYVTSGGMGWRSGKMLAVGWIDSTDTTAGDTLQVQVLLETYDAQIVSDPVYDPDNKRLLG</sequence>
<feature type="domain" description="Aminomethyltransferase C-terminal" evidence="5">
    <location>
        <begin position="716"/>
        <end position="795"/>
    </location>
</feature>
<dbReference type="AlphaFoldDB" id="A0A366WIQ1"/>
<dbReference type="InterPro" id="IPR027266">
    <property type="entry name" value="TrmE/GcvT-like"/>
</dbReference>
<dbReference type="EMBL" id="QOCE01000053">
    <property type="protein sequence ID" value="RBW49690.1"/>
    <property type="molecule type" value="Genomic_DNA"/>
</dbReference>
<gene>
    <name evidence="7" type="ORF">DS909_22680</name>
</gene>
<dbReference type="SUPFAM" id="SSF54373">
    <property type="entry name" value="FAD-linked reductases, C-terminal domain"/>
    <property type="match status" value="1"/>
</dbReference>
<proteinExistence type="inferred from homology"/>
<dbReference type="InterPro" id="IPR013977">
    <property type="entry name" value="GcvT_C"/>
</dbReference>
<dbReference type="PANTHER" id="PTHR43757:SF2">
    <property type="entry name" value="AMINOMETHYLTRANSFERASE, MITOCHONDRIAL"/>
    <property type="match status" value="1"/>
</dbReference>
<dbReference type="PANTHER" id="PTHR43757">
    <property type="entry name" value="AMINOMETHYLTRANSFERASE"/>
    <property type="match status" value="1"/>
</dbReference>
<evidence type="ECO:0000313" key="7">
    <source>
        <dbReference type="EMBL" id="RBW49690.1"/>
    </source>
</evidence>
<dbReference type="SUPFAM" id="SSF101790">
    <property type="entry name" value="Aminomethyltransferase beta-barrel domain"/>
    <property type="match status" value="1"/>
</dbReference>
<dbReference type="OrthoDB" id="9815989at2"/>
<dbReference type="Pfam" id="PF01266">
    <property type="entry name" value="DAO"/>
    <property type="match status" value="1"/>
</dbReference>
<dbReference type="Pfam" id="PF16350">
    <property type="entry name" value="FAO_M"/>
    <property type="match status" value="1"/>
</dbReference>
<comment type="similarity">
    <text evidence="1">Belongs to the GcvT family.</text>
</comment>
<dbReference type="RefSeq" id="WP_113825862.1">
    <property type="nucleotide sequence ID" value="NZ_QOCE01000053.1"/>
</dbReference>
<dbReference type="InterPro" id="IPR036188">
    <property type="entry name" value="FAD/NAD-bd_sf"/>
</dbReference>
<dbReference type="Gene3D" id="2.40.30.110">
    <property type="entry name" value="Aminomethyltransferase beta-barrel domains"/>
    <property type="match status" value="1"/>
</dbReference>
<dbReference type="Gene3D" id="3.30.9.10">
    <property type="entry name" value="D-Amino Acid Oxidase, subunit A, domain 2"/>
    <property type="match status" value="1"/>
</dbReference>
<evidence type="ECO:0000259" key="3">
    <source>
        <dbReference type="Pfam" id="PF01266"/>
    </source>
</evidence>
<dbReference type="Pfam" id="PF01571">
    <property type="entry name" value="GCV_T"/>
    <property type="match status" value="1"/>
</dbReference>
<reference evidence="7 8" key="1">
    <citation type="submission" date="2018-07" db="EMBL/GenBank/DDBJ databases">
        <title>Modular assembly of carbohydrate-degrading microbial communities in the ocean.</title>
        <authorList>
            <person name="Enke T.N."/>
            <person name="Datta M.S."/>
            <person name="Schwartzman J.A."/>
            <person name="Cermak N."/>
            <person name="Schmitz D.A."/>
            <person name="Barrere J."/>
            <person name="Cordero O.X."/>
        </authorList>
    </citation>
    <scope>NUCLEOTIDE SEQUENCE [LARGE SCALE GENOMIC DNA]</scope>
    <source>
        <strain evidence="7 8">C3M10</strain>
    </source>
</reference>
<dbReference type="SUPFAM" id="SSF103025">
    <property type="entry name" value="Folate-binding domain"/>
    <property type="match status" value="1"/>
</dbReference>
<dbReference type="Pfam" id="PF08669">
    <property type="entry name" value="GCV_T_C"/>
    <property type="match status" value="1"/>
</dbReference>
<dbReference type="InterPro" id="IPR032503">
    <property type="entry name" value="FAO_M"/>
</dbReference>
<evidence type="ECO:0008006" key="9">
    <source>
        <dbReference type="Google" id="ProtNLM"/>
    </source>
</evidence>
<evidence type="ECO:0000259" key="4">
    <source>
        <dbReference type="Pfam" id="PF01571"/>
    </source>
</evidence>
<dbReference type="Gene3D" id="3.30.70.1400">
    <property type="entry name" value="Aminomethyltransferase beta-barrel domains"/>
    <property type="match status" value="1"/>
</dbReference>
<comment type="caution">
    <text evidence="7">The sequence shown here is derived from an EMBL/GenBank/DDBJ whole genome shotgun (WGS) entry which is preliminary data.</text>
</comment>
<dbReference type="Gene3D" id="3.50.50.60">
    <property type="entry name" value="FAD/NAD(P)-binding domain"/>
    <property type="match status" value="1"/>
</dbReference>
<dbReference type="InterPro" id="IPR006222">
    <property type="entry name" value="GCVT_N"/>
</dbReference>
<protein>
    <recommendedName>
        <fullName evidence="9">Dimethylglycine dehydrogenase</fullName>
    </recommendedName>
</protein>
<evidence type="ECO:0000256" key="2">
    <source>
        <dbReference type="ARBA" id="ARBA00023002"/>
    </source>
</evidence>
<dbReference type="GO" id="GO:0016491">
    <property type="term" value="F:oxidoreductase activity"/>
    <property type="evidence" value="ECO:0007669"/>
    <property type="project" value="UniProtKB-KW"/>
</dbReference>
<dbReference type="InterPro" id="IPR029043">
    <property type="entry name" value="GcvT/YgfZ_C"/>
</dbReference>
<evidence type="ECO:0000256" key="1">
    <source>
        <dbReference type="ARBA" id="ARBA00008609"/>
    </source>
</evidence>
<dbReference type="Gene3D" id="3.30.1360.120">
    <property type="entry name" value="Probable tRNA modification gtpase trme, domain 1"/>
    <property type="match status" value="1"/>
</dbReference>
<organism evidence="7 8">
    <name type="scientific">Phaeobacter gallaeciensis</name>
    <dbReference type="NCBI Taxonomy" id="60890"/>
    <lineage>
        <taxon>Bacteria</taxon>
        <taxon>Pseudomonadati</taxon>
        <taxon>Pseudomonadota</taxon>
        <taxon>Alphaproteobacteria</taxon>
        <taxon>Rhodobacterales</taxon>
        <taxon>Roseobacteraceae</taxon>
        <taxon>Phaeobacter</taxon>
    </lineage>
</organism>